<dbReference type="STRING" id="1302690.BUE76_20155"/>
<organism evidence="1 2">
    <name type="scientific">Cnuella takakiae</name>
    <dbReference type="NCBI Taxonomy" id="1302690"/>
    <lineage>
        <taxon>Bacteria</taxon>
        <taxon>Pseudomonadati</taxon>
        <taxon>Bacteroidota</taxon>
        <taxon>Chitinophagia</taxon>
        <taxon>Chitinophagales</taxon>
        <taxon>Chitinophagaceae</taxon>
        <taxon>Cnuella</taxon>
    </lineage>
</organism>
<evidence type="ECO:0000313" key="1">
    <source>
        <dbReference type="EMBL" id="SHF68310.1"/>
    </source>
</evidence>
<keyword evidence="2" id="KW-1185">Reference proteome</keyword>
<evidence type="ECO:0000313" key="2">
    <source>
        <dbReference type="Proteomes" id="UP000184368"/>
    </source>
</evidence>
<sequence length="118" mass="13011">MRSKIFTYDQVFQRFHSLLMMVLLLWLTVSAPVVYAAQQDTLVAWHDLADDDDSGNPLSGTNEEKVEGGATSLSEYLHEVHPPLPPLGAALAAFKAHAAETLQVFHPELLSPPPEFTL</sequence>
<gene>
    <name evidence="1" type="ORF">SAMN05444008_1119</name>
</gene>
<dbReference type="RefSeq" id="WP_073044479.1">
    <property type="nucleotide sequence ID" value="NZ_FQUO01000011.1"/>
</dbReference>
<proteinExistence type="predicted"/>
<dbReference type="Proteomes" id="UP000184368">
    <property type="component" value="Unassembled WGS sequence"/>
</dbReference>
<name>A0A1M5DMX1_9BACT</name>
<accession>A0A1M5DMX1</accession>
<reference evidence="1 2" key="1">
    <citation type="submission" date="2016-11" db="EMBL/GenBank/DDBJ databases">
        <authorList>
            <person name="Jaros S."/>
            <person name="Januszkiewicz K."/>
            <person name="Wedrychowicz H."/>
        </authorList>
    </citation>
    <scope>NUCLEOTIDE SEQUENCE [LARGE SCALE GENOMIC DNA]</scope>
    <source>
        <strain evidence="1 2">DSM 26897</strain>
    </source>
</reference>
<dbReference type="OrthoDB" id="676351at2"/>
<dbReference type="AlphaFoldDB" id="A0A1M5DMX1"/>
<protein>
    <submittedName>
        <fullName evidence="1">Uncharacterized protein</fullName>
    </submittedName>
</protein>
<dbReference type="EMBL" id="FQUO01000011">
    <property type="protein sequence ID" value="SHF68310.1"/>
    <property type="molecule type" value="Genomic_DNA"/>
</dbReference>